<accession>A0A391NYG7</accession>
<protein>
    <submittedName>
        <fullName evidence="1">Uncharacterized protein</fullName>
    </submittedName>
</protein>
<gene>
    <name evidence="1" type="ORF">KIPB_015805</name>
</gene>
<dbReference type="Proteomes" id="UP000265618">
    <property type="component" value="Unassembled WGS sequence"/>
</dbReference>
<dbReference type="EMBL" id="BDIP01009129">
    <property type="protein sequence ID" value="GCA64946.1"/>
    <property type="molecule type" value="Genomic_DNA"/>
</dbReference>
<comment type="caution">
    <text evidence="1">The sequence shown here is derived from an EMBL/GenBank/DDBJ whole genome shotgun (WGS) entry which is preliminary data.</text>
</comment>
<evidence type="ECO:0000313" key="2">
    <source>
        <dbReference type="Proteomes" id="UP000265618"/>
    </source>
</evidence>
<evidence type="ECO:0000313" key="1">
    <source>
        <dbReference type="EMBL" id="GCA64946.1"/>
    </source>
</evidence>
<dbReference type="Pfam" id="PF00779">
    <property type="entry name" value="BTK"/>
    <property type="match status" value="1"/>
</dbReference>
<organism evidence="1 2">
    <name type="scientific">Kipferlia bialata</name>
    <dbReference type="NCBI Taxonomy" id="797122"/>
    <lineage>
        <taxon>Eukaryota</taxon>
        <taxon>Metamonada</taxon>
        <taxon>Carpediemonas-like organisms</taxon>
        <taxon>Kipferlia</taxon>
    </lineage>
</organism>
<feature type="non-terminal residue" evidence="1">
    <location>
        <position position="48"/>
    </location>
</feature>
<proteinExistence type="predicted"/>
<sequence>ATLSHARPRHCVREHMGTYGFIPAEKAMAWSCCLNPSREAPGCEVKRL</sequence>
<dbReference type="InterPro" id="IPR001562">
    <property type="entry name" value="Znf_Btk_motif"/>
</dbReference>
<keyword evidence="2" id="KW-1185">Reference proteome</keyword>
<name>A0A391NYG7_9EUKA</name>
<reference evidence="1 2" key="1">
    <citation type="journal article" date="2018" name="PLoS ONE">
        <title>The draft genome of Kipferlia bialata reveals reductive genome evolution in fornicate parasites.</title>
        <authorList>
            <person name="Tanifuji G."/>
            <person name="Takabayashi S."/>
            <person name="Kume K."/>
            <person name="Takagi M."/>
            <person name="Nakayama T."/>
            <person name="Kamikawa R."/>
            <person name="Inagaki Y."/>
            <person name="Hashimoto T."/>
        </authorList>
    </citation>
    <scope>NUCLEOTIDE SEQUENCE [LARGE SCALE GENOMIC DNA]</scope>
    <source>
        <strain evidence="1">NY0173</strain>
    </source>
</reference>
<dbReference type="AlphaFoldDB" id="A0A391NYG7"/>
<dbReference type="GO" id="GO:0035556">
    <property type="term" value="P:intracellular signal transduction"/>
    <property type="evidence" value="ECO:0007669"/>
    <property type="project" value="InterPro"/>
</dbReference>